<feature type="transmembrane region" description="Helical" evidence="10">
    <location>
        <begin position="126"/>
        <end position="146"/>
    </location>
</feature>
<evidence type="ECO:0000256" key="1">
    <source>
        <dbReference type="ARBA" id="ARBA00004651"/>
    </source>
</evidence>
<evidence type="ECO:0000256" key="3">
    <source>
        <dbReference type="ARBA" id="ARBA00022448"/>
    </source>
</evidence>
<dbReference type="GO" id="GO:1903826">
    <property type="term" value="P:L-arginine transmembrane transport"/>
    <property type="evidence" value="ECO:0007669"/>
    <property type="project" value="InterPro"/>
</dbReference>
<feature type="transmembrane region" description="Helical" evidence="10">
    <location>
        <begin position="275"/>
        <end position="302"/>
    </location>
</feature>
<dbReference type="NCBIfam" id="TIGR00905">
    <property type="entry name" value="2A0302"/>
    <property type="match status" value="1"/>
</dbReference>
<dbReference type="OrthoDB" id="3185104at2"/>
<dbReference type="GO" id="GO:0006527">
    <property type="term" value="P:L-arginine catabolic process"/>
    <property type="evidence" value="ECO:0007669"/>
    <property type="project" value="UniProtKB-UniRule"/>
</dbReference>
<proteinExistence type="inferred from homology"/>
<dbReference type="Pfam" id="PF13520">
    <property type="entry name" value="AA_permease_2"/>
    <property type="match status" value="1"/>
</dbReference>
<organism evidence="11 12">
    <name type="scientific">Ottowia oryzae</name>
    <dbReference type="NCBI Taxonomy" id="2109914"/>
    <lineage>
        <taxon>Bacteria</taxon>
        <taxon>Pseudomonadati</taxon>
        <taxon>Pseudomonadota</taxon>
        <taxon>Betaproteobacteria</taxon>
        <taxon>Burkholderiales</taxon>
        <taxon>Comamonadaceae</taxon>
        <taxon>Ottowia</taxon>
    </lineage>
</organism>
<dbReference type="InterPro" id="IPR050367">
    <property type="entry name" value="APC_superfamily"/>
</dbReference>
<name>A0A2S0MGU8_9BURK</name>
<evidence type="ECO:0000256" key="9">
    <source>
        <dbReference type="NCBIfam" id="TIGR03810"/>
    </source>
</evidence>
<dbReference type="NCBIfam" id="TIGR03810">
    <property type="entry name" value="arg_ornith_anti"/>
    <property type="match status" value="1"/>
</dbReference>
<keyword evidence="4" id="KW-1003">Cell membrane</keyword>
<evidence type="ECO:0000256" key="4">
    <source>
        <dbReference type="ARBA" id="ARBA00022475"/>
    </source>
</evidence>
<evidence type="ECO:0000313" key="11">
    <source>
        <dbReference type="EMBL" id="AVO34933.1"/>
    </source>
</evidence>
<comment type="subcellular location">
    <subcellularLocation>
        <location evidence="1">Cell membrane</location>
        <topology evidence="1">Multi-pass membrane protein</topology>
    </subcellularLocation>
</comment>
<dbReference type="InterPro" id="IPR022461">
    <property type="entry name" value="Arg/Orn_antiprt_ArcD"/>
</dbReference>
<dbReference type="GO" id="GO:0005886">
    <property type="term" value="C:plasma membrane"/>
    <property type="evidence" value="ECO:0007669"/>
    <property type="project" value="UniProtKB-SubCell"/>
</dbReference>
<feature type="transmembrane region" description="Helical" evidence="10">
    <location>
        <begin position="42"/>
        <end position="64"/>
    </location>
</feature>
<evidence type="ECO:0000256" key="7">
    <source>
        <dbReference type="ARBA" id="ARBA00022989"/>
    </source>
</evidence>
<keyword evidence="3" id="KW-0813">Transport</keyword>
<keyword evidence="5 10" id="KW-0812">Transmembrane</keyword>
<comment type="similarity">
    <text evidence="2">Belongs to the amino acid-polyamine-organocation (APC) superfamily. Basic amino acid/polyamine antiporter (APA) (TC 2.A.3.2) family.</text>
</comment>
<feature type="transmembrane region" description="Helical" evidence="10">
    <location>
        <begin position="419"/>
        <end position="437"/>
    </location>
</feature>
<feature type="transmembrane region" description="Helical" evidence="10">
    <location>
        <begin position="356"/>
        <end position="377"/>
    </location>
</feature>
<feature type="transmembrane region" description="Helical" evidence="10">
    <location>
        <begin position="158"/>
        <end position="175"/>
    </location>
</feature>
<dbReference type="PANTHER" id="PTHR42770:SF4">
    <property type="entry name" value="ARGININE_ORNITHINE ANTIPORTER-RELATED"/>
    <property type="match status" value="1"/>
</dbReference>
<dbReference type="PIRSF" id="PIRSF006060">
    <property type="entry name" value="AA_transporter"/>
    <property type="match status" value="1"/>
</dbReference>
<feature type="transmembrane region" description="Helical" evidence="10">
    <location>
        <begin position="12"/>
        <end position="30"/>
    </location>
</feature>
<feature type="transmembrane region" description="Helical" evidence="10">
    <location>
        <begin position="84"/>
        <end position="106"/>
    </location>
</feature>
<feature type="transmembrane region" description="Helical" evidence="10">
    <location>
        <begin position="202"/>
        <end position="221"/>
    </location>
</feature>
<feature type="transmembrane region" description="Helical" evidence="10">
    <location>
        <begin position="449"/>
        <end position="468"/>
    </location>
</feature>
<dbReference type="EMBL" id="CP027666">
    <property type="protein sequence ID" value="AVO34933.1"/>
    <property type="molecule type" value="Genomic_DNA"/>
</dbReference>
<keyword evidence="12" id="KW-1185">Reference proteome</keyword>
<dbReference type="KEGG" id="otk:C6570_12335"/>
<keyword evidence="7 10" id="KW-1133">Transmembrane helix</keyword>
<dbReference type="InterPro" id="IPR004754">
    <property type="entry name" value="Amino_acid_antiprt"/>
</dbReference>
<dbReference type="PANTHER" id="PTHR42770">
    <property type="entry name" value="AMINO ACID TRANSPORTER-RELATED"/>
    <property type="match status" value="1"/>
</dbReference>
<reference evidence="11 12" key="1">
    <citation type="submission" date="2018-03" db="EMBL/GenBank/DDBJ databases">
        <title>Genome sequencing of Ottowia sp.</title>
        <authorList>
            <person name="Kim S.-J."/>
            <person name="Heo J."/>
            <person name="Kwon S.-W."/>
        </authorList>
    </citation>
    <scope>NUCLEOTIDE SEQUENCE [LARGE SCALE GENOMIC DNA]</scope>
    <source>
        <strain evidence="11 12">KADR8-3</strain>
    </source>
</reference>
<keyword evidence="8 10" id="KW-0472">Membrane</keyword>
<protein>
    <recommendedName>
        <fullName evidence="9">Arginine-ornithine antiporter</fullName>
    </recommendedName>
</protein>
<dbReference type="Gene3D" id="1.20.1740.10">
    <property type="entry name" value="Amino acid/polyamine transporter I"/>
    <property type="match status" value="1"/>
</dbReference>
<feature type="transmembrane region" description="Helical" evidence="10">
    <location>
        <begin position="233"/>
        <end position="255"/>
    </location>
</feature>
<dbReference type="InterPro" id="IPR002293">
    <property type="entry name" value="AA/rel_permease1"/>
</dbReference>
<dbReference type="GO" id="GO:0043858">
    <property type="term" value="F:arginine:ornithine antiporter activity"/>
    <property type="evidence" value="ECO:0007669"/>
    <property type="project" value="UniProtKB-UniRule"/>
</dbReference>
<evidence type="ECO:0000256" key="2">
    <source>
        <dbReference type="ARBA" id="ARBA00008220"/>
    </source>
</evidence>
<gene>
    <name evidence="11" type="primary">arcD</name>
    <name evidence="11" type="ORF">C6570_12335</name>
</gene>
<evidence type="ECO:0000256" key="6">
    <source>
        <dbReference type="ARBA" id="ARBA00022970"/>
    </source>
</evidence>
<evidence type="ECO:0000256" key="10">
    <source>
        <dbReference type="SAM" id="Phobius"/>
    </source>
</evidence>
<evidence type="ECO:0000313" key="12">
    <source>
        <dbReference type="Proteomes" id="UP000239709"/>
    </source>
</evidence>
<accession>A0A2S0MGU8</accession>
<dbReference type="Proteomes" id="UP000239709">
    <property type="component" value="Chromosome"/>
</dbReference>
<evidence type="ECO:0000256" key="8">
    <source>
        <dbReference type="ARBA" id="ARBA00023136"/>
    </source>
</evidence>
<evidence type="ECO:0000256" key="5">
    <source>
        <dbReference type="ARBA" id="ARBA00022692"/>
    </source>
</evidence>
<dbReference type="AlphaFoldDB" id="A0A2S0MGU8"/>
<sequence>MNAPSKLRLGPLTALVVGSMVGGGIFSLPQNTAAGAGVGATVLAWCITGLGMLALALVFVNLTLRQPQLDSGVYAYARAGFGPFVGFSSAWGYWFMAVLGNVGYYVLLFSTLGHYLPVFGDGNTPVAVASASVMLWGMHFLVLRGIREAAFINQVTTVAKLVPLALFVLLVGLAFRTDVFTQDMWGHANPALGSVTDQVRSMMLVTVWVFIGVEGASVCSARAERRVDVGRATLLGFLFTLALMVSVSLFSLGVMTQPELAVLKNPSMAHVLAHVIGPTGAALISLGLLISLSGALLSWLMLSSETLYMAARDGAAPAWLAQANARGAPTKAMWLTSGCVQTFLLITLVSNSTYLSLVNLGTSMVLLPYSWAALYGLGLAWRGQGYGPAQTSLRRRDLAIATVAVVYAAWLLYAGGVKYLLLSALLYAPGAVLYAAGQRAQGKPMLSRREWPMAVAVLAAAAVAGWGLKAGWLSL</sequence>
<feature type="transmembrane region" description="Helical" evidence="10">
    <location>
        <begin position="398"/>
        <end position="413"/>
    </location>
</feature>
<keyword evidence="6" id="KW-0029">Amino-acid transport</keyword>